<dbReference type="EMBL" id="JBHUNP010000001">
    <property type="protein sequence ID" value="MFD2646520.1"/>
    <property type="molecule type" value="Genomic_DNA"/>
</dbReference>
<gene>
    <name evidence="1" type="ORF">ACFSX5_01785</name>
</gene>
<protein>
    <submittedName>
        <fullName evidence="1">DUF6665 family protein</fullName>
    </submittedName>
</protein>
<name>A0ABW5QFW2_9HYPH</name>
<organism evidence="1 2">
    <name type="scientific">Devosia albogilva</name>
    <dbReference type="NCBI Taxonomy" id="429726"/>
    <lineage>
        <taxon>Bacteria</taxon>
        <taxon>Pseudomonadati</taxon>
        <taxon>Pseudomonadota</taxon>
        <taxon>Alphaproteobacteria</taxon>
        <taxon>Hyphomicrobiales</taxon>
        <taxon>Devosiaceae</taxon>
        <taxon>Devosia</taxon>
    </lineage>
</organism>
<reference evidence="2" key="1">
    <citation type="journal article" date="2019" name="Int. J. Syst. Evol. Microbiol.">
        <title>The Global Catalogue of Microorganisms (GCM) 10K type strain sequencing project: providing services to taxonomists for standard genome sequencing and annotation.</title>
        <authorList>
            <consortium name="The Broad Institute Genomics Platform"/>
            <consortium name="The Broad Institute Genome Sequencing Center for Infectious Disease"/>
            <person name="Wu L."/>
            <person name="Ma J."/>
        </authorList>
    </citation>
    <scope>NUCLEOTIDE SEQUENCE [LARGE SCALE GENOMIC DNA]</scope>
    <source>
        <strain evidence="2">CCM 7427</strain>
    </source>
</reference>
<comment type="caution">
    <text evidence="1">The sequence shown here is derived from an EMBL/GenBank/DDBJ whole genome shotgun (WGS) entry which is preliminary data.</text>
</comment>
<proteinExistence type="predicted"/>
<evidence type="ECO:0000313" key="2">
    <source>
        <dbReference type="Proteomes" id="UP001597521"/>
    </source>
</evidence>
<dbReference type="Proteomes" id="UP001597521">
    <property type="component" value="Unassembled WGS sequence"/>
</dbReference>
<dbReference type="InterPro" id="IPR046606">
    <property type="entry name" value="DUF6665"/>
</dbReference>
<accession>A0ABW5QFW2</accession>
<evidence type="ECO:0000313" key="1">
    <source>
        <dbReference type="EMBL" id="MFD2646520.1"/>
    </source>
</evidence>
<dbReference type="Pfam" id="PF20370">
    <property type="entry name" value="DUF6665"/>
    <property type="match status" value="1"/>
</dbReference>
<dbReference type="RefSeq" id="WP_386831207.1">
    <property type="nucleotide sequence ID" value="NZ_JBHUNP010000001.1"/>
</dbReference>
<keyword evidence="2" id="KW-1185">Reference proteome</keyword>
<sequence length="108" mass="11893">MSLRDSLELIRIVRPEAGTAALEHEIAAERASSMGAAEARVKTTVQALREAKGDRTSLLREAQQAVWAYFVQRELIGFRRHADVIQDLNIPGEVLAGLGAMRSTPKPR</sequence>